<gene>
    <name evidence="10" type="ORF">RM590_31775</name>
</gene>
<dbReference type="Pfam" id="PF25179">
    <property type="entry name" value="LMF1_C"/>
    <property type="match status" value="1"/>
</dbReference>
<dbReference type="Proteomes" id="UP001183246">
    <property type="component" value="Unassembled WGS sequence"/>
</dbReference>
<accession>A0ABU2MZQ1</accession>
<feature type="transmembrane region" description="Helical" evidence="7">
    <location>
        <begin position="102"/>
        <end position="123"/>
    </location>
</feature>
<keyword evidence="11" id="KW-1185">Reference proteome</keyword>
<evidence type="ECO:0000256" key="2">
    <source>
        <dbReference type="ARBA" id="ARBA00005512"/>
    </source>
</evidence>
<evidence type="ECO:0000256" key="5">
    <source>
        <dbReference type="ARBA" id="ARBA00022989"/>
    </source>
</evidence>
<dbReference type="InterPro" id="IPR057433">
    <property type="entry name" value="LMF1/2_C"/>
</dbReference>
<sequence length="481" mass="53767">MDWIAAPDAWLSRLVLQRGLALVYLLAFLSAAREFRPLAGERGLTPAPVLLRALSFRQAPSLFHLRYSDRLLAAVAWLGAALAAAVALGAADAVPLWASMPLWAVLWVLYLSVVNIGGTWYAFGWESLLLEAGFLAIFLGNDSIAPPTVGLYLMIWLVFRVELGAGLIKWRGDPCWRKLTCLYYHHETQPMPGPLSWFFHHLPRPLHRVESAANHVAQLIAPFGLFLPQPAATWAALVVIVTQLWLVASGNFAWLNWLTMILAVAAVDGALAARHLPLPDPPADQPDAPTWFAALLLAAAALVAFLSRRPVANLLSSAQEMNRPYNGFHLANTYGAFGSVTRHRYEVVLEGTNAPSPDGAARWREYEFHGKPGDVRRLPRQFAPFHLRLDWLMWFAALSPYAPSPWLHALVQRLLAGDRTILRLLRVNPFPDHPPTHIRARLYSYRFTTWRELRTTGAWWHRTPEGDHLPPRSLPHPPPAA</sequence>
<evidence type="ECO:0000259" key="8">
    <source>
        <dbReference type="Pfam" id="PF06762"/>
    </source>
</evidence>
<dbReference type="EMBL" id="JAVREL010000027">
    <property type="protein sequence ID" value="MDT0347126.1"/>
    <property type="molecule type" value="Genomic_DNA"/>
</dbReference>
<feature type="transmembrane region" description="Helical" evidence="7">
    <location>
        <begin position="71"/>
        <end position="90"/>
    </location>
</feature>
<proteinExistence type="inferred from homology"/>
<feature type="transmembrane region" description="Helical" evidence="7">
    <location>
        <begin position="255"/>
        <end position="276"/>
    </location>
</feature>
<comment type="subcellular location">
    <subcellularLocation>
        <location evidence="1">Endoplasmic reticulum membrane</location>
        <topology evidence="1">Multi-pass membrane protein</topology>
    </subcellularLocation>
</comment>
<feature type="transmembrane region" description="Helical" evidence="7">
    <location>
        <begin position="288"/>
        <end position="306"/>
    </location>
</feature>
<evidence type="ECO:0000259" key="9">
    <source>
        <dbReference type="Pfam" id="PF25179"/>
    </source>
</evidence>
<keyword evidence="3 7" id="KW-0812">Transmembrane</keyword>
<feature type="domain" description="Lipase maturation factor 1/2 N-terminal" evidence="8">
    <location>
        <begin position="121"/>
        <end position="269"/>
    </location>
</feature>
<evidence type="ECO:0000256" key="1">
    <source>
        <dbReference type="ARBA" id="ARBA00004477"/>
    </source>
</evidence>
<keyword evidence="6 7" id="KW-0472">Membrane</keyword>
<keyword evidence="5 7" id="KW-1133">Transmembrane helix</keyword>
<dbReference type="PANTHER" id="PTHR14463">
    <property type="entry name" value="LIPASE MATURATION FACTOR"/>
    <property type="match status" value="1"/>
</dbReference>
<comment type="caution">
    <text evidence="10">The sequence shown here is derived from an EMBL/GenBank/DDBJ whole genome shotgun (WGS) entry which is preliminary data.</text>
</comment>
<evidence type="ECO:0000256" key="7">
    <source>
        <dbReference type="SAM" id="Phobius"/>
    </source>
</evidence>
<comment type="similarity">
    <text evidence="2">Belongs to the lipase maturation factor family.</text>
</comment>
<dbReference type="InterPro" id="IPR057434">
    <property type="entry name" value="LMF1/2_N"/>
</dbReference>
<protein>
    <submittedName>
        <fullName evidence="10">Lipase maturation factor family protein</fullName>
    </submittedName>
</protein>
<feature type="transmembrane region" description="Helical" evidence="7">
    <location>
        <begin position="15"/>
        <end position="32"/>
    </location>
</feature>
<feature type="domain" description="Lipase maturation factor 1/2 C-terminal" evidence="9">
    <location>
        <begin position="330"/>
        <end position="469"/>
    </location>
</feature>
<evidence type="ECO:0000256" key="4">
    <source>
        <dbReference type="ARBA" id="ARBA00022824"/>
    </source>
</evidence>
<feature type="transmembrane region" description="Helical" evidence="7">
    <location>
        <begin position="231"/>
        <end position="248"/>
    </location>
</feature>
<name>A0ABU2MZQ1_9ACTN</name>
<dbReference type="InterPro" id="IPR009613">
    <property type="entry name" value="LMF"/>
</dbReference>
<feature type="transmembrane region" description="Helical" evidence="7">
    <location>
        <begin position="135"/>
        <end position="159"/>
    </location>
</feature>
<organism evidence="10 11">
    <name type="scientific">Streptomyces litchfieldiae</name>
    <dbReference type="NCBI Taxonomy" id="3075543"/>
    <lineage>
        <taxon>Bacteria</taxon>
        <taxon>Bacillati</taxon>
        <taxon>Actinomycetota</taxon>
        <taxon>Actinomycetes</taxon>
        <taxon>Kitasatosporales</taxon>
        <taxon>Streptomycetaceae</taxon>
        <taxon>Streptomyces</taxon>
    </lineage>
</organism>
<evidence type="ECO:0000256" key="6">
    <source>
        <dbReference type="ARBA" id="ARBA00023136"/>
    </source>
</evidence>
<evidence type="ECO:0000313" key="11">
    <source>
        <dbReference type="Proteomes" id="UP001183246"/>
    </source>
</evidence>
<dbReference type="PANTHER" id="PTHR14463:SF10">
    <property type="entry name" value="LIPASE MATURATION FACTOR 1"/>
    <property type="match status" value="1"/>
</dbReference>
<evidence type="ECO:0000313" key="10">
    <source>
        <dbReference type="EMBL" id="MDT0347126.1"/>
    </source>
</evidence>
<dbReference type="RefSeq" id="WP_311708247.1">
    <property type="nucleotide sequence ID" value="NZ_JAVREL010000027.1"/>
</dbReference>
<keyword evidence="4" id="KW-0256">Endoplasmic reticulum</keyword>
<evidence type="ECO:0000256" key="3">
    <source>
        <dbReference type="ARBA" id="ARBA00022692"/>
    </source>
</evidence>
<reference evidence="11" key="1">
    <citation type="submission" date="2023-07" db="EMBL/GenBank/DDBJ databases">
        <title>30 novel species of actinomycetes from the DSMZ collection.</title>
        <authorList>
            <person name="Nouioui I."/>
        </authorList>
    </citation>
    <scope>NUCLEOTIDE SEQUENCE [LARGE SCALE GENOMIC DNA]</scope>
    <source>
        <strain evidence="11">DSM 44938</strain>
    </source>
</reference>
<dbReference type="Pfam" id="PF06762">
    <property type="entry name" value="LMF1"/>
    <property type="match status" value="1"/>
</dbReference>